<dbReference type="AlphaFoldDB" id="A0AAU9WIP2"/>
<feature type="compositionally biased region" description="Polar residues" evidence="1">
    <location>
        <begin position="79"/>
        <end position="99"/>
    </location>
</feature>
<dbReference type="Proteomes" id="UP001159428">
    <property type="component" value="Unassembled WGS sequence"/>
</dbReference>
<dbReference type="EMBL" id="CALNXJ010000013">
    <property type="protein sequence ID" value="CAH3112434.1"/>
    <property type="molecule type" value="Genomic_DNA"/>
</dbReference>
<keyword evidence="3" id="KW-1185">Reference proteome</keyword>
<reference evidence="2 3" key="1">
    <citation type="submission" date="2022-05" db="EMBL/GenBank/DDBJ databases">
        <authorList>
            <consortium name="Genoscope - CEA"/>
            <person name="William W."/>
        </authorList>
    </citation>
    <scope>NUCLEOTIDE SEQUENCE [LARGE SCALE GENOMIC DNA]</scope>
</reference>
<name>A0AAU9WIP2_9CNID</name>
<evidence type="ECO:0000256" key="1">
    <source>
        <dbReference type="SAM" id="MobiDB-lite"/>
    </source>
</evidence>
<feature type="region of interest" description="Disordered" evidence="1">
    <location>
        <begin position="77"/>
        <end position="99"/>
    </location>
</feature>
<comment type="caution">
    <text evidence="2">The sequence shown here is derived from an EMBL/GenBank/DDBJ whole genome shotgun (WGS) entry which is preliminary data.</text>
</comment>
<accession>A0AAU9WIP2</accession>
<sequence length="140" mass="15571">MLKVPGQRFTYKFDKLPYRYDPEVSQSRYQERKKISSDKSTSCLSGQSLLSSSFKQSTLSRAQIPLGSSISPSLIPSAARSTQASQVTTQQLSPQTRTSSNLRKITLKASVPLLFRKQDLLNCSTKSIPVSVIKRIAFNP</sequence>
<evidence type="ECO:0000313" key="2">
    <source>
        <dbReference type="EMBL" id="CAH3112434.1"/>
    </source>
</evidence>
<proteinExistence type="predicted"/>
<protein>
    <submittedName>
        <fullName evidence="2">Uncharacterized protein</fullName>
    </submittedName>
</protein>
<organism evidence="2 3">
    <name type="scientific">Pocillopora meandrina</name>
    <dbReference type="NCBI Taxonomy" id="46732"/>
    <lineage>
        <taxon>Eukaryota</taxon>
        <taxon>Metazoa</taxon>
        <taxon>Cnidaria</taxon>
        <taxon>Anthozoa</taxon>
        <taxon>Hexacorallia</taxon>
        <taxon>Scleractinia</taxon>
        <taxon>Astrocoeniina</taxon>
        <taxon>Pocilloporidae</taxon>
        <taxon>Pocillopora</taxon>
    </lineage>
</organism>
<gene>
    <name evidence="2" type="ORF">PMEA_00005168</name>
</gene>
<evidence type="ECO:0000313" key="3">
    <source>
        <dbReference type="Proteomes" id="UP001159428"/>
    </source>
</evidence>